<evidence type="ECO:0000313" key="3">
    <source>
        <dbReference type="Proteomes" id="UP000265520"/>
    </source>
</evidence>
<dbReference type="EMBL" id="LXQA010075051">
    <property type="protein sequence ID" value="MCI10106.1"/>
    <property type="molecule type" value="Genomic_DNA"/>
</dbReference>
<feature type="compositionally biased region" description="Low complexity" evidence="1">
    <location>
        <begin position="30"/>
        <end position="40"/>
    </location>
</feature>
<dbReference type="Proteomes" id="UP000265520">
    <property type="component" value="Unassembled WGS sequence"/>
</dbReference>
<comment type="caution">
    <text evidence="2">The sequence shown here is derived from an EMBL/GenBank/DDBJ whole genome shotgun (WGS) entry which is preliminary data.</text>
</comment>
<feature type="non-terminal residue" evidence="2">
    <location>
        <position position="1"/>
    </location>
</feature>
<evidence type="ECO:0000313" key="2">
    <source>
        <dbReference type="EMBL" id="MCI10106.1"/>
    </source>
</evidence>
<organism evidence="2 3">
    <name type="scientific">Trifolium medium</name>
    <dbReference type="NCBI Taxonomy" id="97028"/>
    <lineage>
        <taxon>Eukaryota</taxon>
        <taxon>Viridiplantae</taxon>
        <taxon>Streptophyta</taxon>
        <taxon>Embryophyta</taxon>
        <taxon>Tracheophyta</taxon>
        <taxon>Spermatophyta</taxon>
        <taxon>Magnoliopsida</taxon>
        <taxon>eudicotyledons</taxon>
        <taxon>Gunneridae</taxon>
        <taxon>Pentapetalae</taxon>
        <taxon>rosids</taxon>
        <taxon>fabids</taxon>
        <taxon>Fabales</taxon>
        <taxon>Fabaceae</taxon>
        <taxon>Papilionoideae</taxon>
        <taxon>50 kb inversion clade</taxon>
        <taxon>NPAAA clade</taxon>
        <taxon>Hologalegina</taxon>
        <taxon>IRL clade</taxon>
        <taxon>Trifolieae</taxon>
        <taxon>Trifolium</taxon>
    </lineage>
</organism>
<protein>
    <submittedName>
        <fullName evidence="2">Uncharacterized protein</fullName>
    </submittedName>
</protein>
<feature type="region of interest" description="Disordered" evidence="1">
    <location>
        <begin position="1"/>
        <end position="40"/>
    </location>
</feature>
<accession>A0A392PFM4</accession>
<dbReference type="AlphaFoldDB" id="A0A392PFM4"/>
<name>A0A392PFM4_9FABA</name>
<reference evidence="2 3" key="1">
    <citation type="journal article" date="2018" name="Front. Plant Sci.">
        <title>Red Clover (Trifolium pratense) and Zigzag Clover (T. medium) - A Picture of Genomic Similarities and Differences.</title>
        <authorList>
            <person name="Dluhosova J."/>
            <person name="Istvanek J."/>
            <person name="Nedelnik J."/>
            <person name="Repkova J."/>
        </authorList>
    </citation>
    <scope>NUCLEOTIDE SEQUENCE [LARGE SCALE GENOMIC DNA]</scope>
    <source>
        <strain evidence="3">cv. 10/8</strain>
        <tissue evidence="2">Leaf</tissue>
    </source>
</reference>
<evidence type="ECO:0000256" key="1">
    <source>
        <dbReference type="SAM" id="MobiDB-lite"/>
    </source>
</evidence>
<proteinExistence type="predicted"/>
<sequence length="51" mass="5481">GEGKVPSVPEVAEKWTSPVVQVEPSQQPTSSSAYRESSSRSFFDSVVLVVV</sequence>
<keyword evidence="3" id="KW-1185">Reference proteome</keyword>